<dbReference type="Proteomes" id="UP000245712">
    <property type="component" value="Unassembled WGS sequence"/>
</dbReference>
<gene>
    <name evidence="2" type="ORF">C7402_13244</name>
</gene>
<organism evidence="2 3">
    <name type="scientific">Paraburkholderia unamae</name>
    <dbReference type="NCBI Taxonomy" id="219649"/>
    <lineage>
        <taxon>Bacteria</taxon>
        <taxon>Pseudomonadati</taxon>
        <taxon>Pseudomonadota</taxon>
        <taxon>Betaproteobacteria</taxon>
        <taxon>Burkholderiales</taxon>
        <taxon>Burkholderiaceae</taxon>
        <taxon>Paraburkholderia</taxon>
    </lineage>
</organism>
<proteinExistence type="predicted"/>
<evidence type="ECO:0000256" key="1">
    <source>
        <dbReference type="SAM" id="Phobius"/>
    </source>
</evidence>
<feature type="transmembrane region" description="Helical" evidence="1">
    <location>
        <begin position="99"/>
        <end position="117"/>
    </location>
</feature>
<keyword evidence="1" id="KW-0472">Membrane</keyword>
<keyword evidence="1" id="KW-0812">Transmembrane</keyword>
<keyword evidence="3" id="KW-1185">Reference proteome</keyword>
<evidence type="ECO:0000313" key="2">
    <source>
        <dbReference type="EMBL" id="PVX70971.1"/>
    </source>
</evidence>
<keyword evidence="1" id="KW-1133">Transmembrane helix</keyword>
<reference evidence="2 3" key="1">
    <citation type="submission" date="2018-05" db="EMBL/GenBank/DDBJ databases">
        <title>Genomic Encyclopedia of Type Strains, Phase IV (KMG-V): Genome sequencing to study the core and pangenomes of soil and plant-associated prokaryotes.</title>
        <authorList>
            <person name="Whitman W."/>
        </authorList>
    </citation>
    <scope>NUCLEOTIDE SEQUENCE [LARGE SCALE GENOMIC DNA]</scope>
    <source>
        <strain evidence="2 3">SCZa-39</strain>
    </source>
</reference>
<comment type="caution">
    <text evidence="2">The sequence shown here is derived from an EMBL/GenBank/DDBJ whole genome shotgun (WGS) entry which is preliminary data.</text>
</comment>
<name>A0ABX5KCN8_9BURK</name>
<sequence>MSIGWTRRARLFIQRFWQPTSACMTCMPGSWGNILSLTHWGIALQTGLLTGLLAVLLTFTPASRLYSHRYGNAFIVGCLTTIGDAWSHKSHYRIPVLEHLLTGVMSGLFALAAWYLLEDRARRVRAVWARLFGKPVA</sequence>
<dbReference type="RefSeq" id="WP_116614537.1">
    <property type="nucleotide sequence ID" value="NZ_CAJZAT010000112.1"/>
</dbReference>
<protein>
    <submittedName>
        <fullName evidence="2">Uncharacterized protein</fullName>
    </submittedName>
</protein>
<dbReference type="EMBL" id="QEOB01000032">
    <property type="protein sequence ID" value="PVX70971.1"/>
    <property type="molecule type" value="Genomic_DNA"/>
</dbReference>
<accession>A0ABX5KCN8</accession>
<evidence type="ECO:0000313" key="3">
    <source>
        <dbReference type="Proteomes" id="UP000245712"/>
    </source>
</evidence>
<feature type="transmembrane region" description="Helical" evidence="1">
    <location>
        <begin position="37"/>
        <end position="58"/>
    </location>
</feature>